<evidence type="ECO:0000256" key="14">
    <source>
        <dbReference type="ARBA" id="ARBA00023288"/>
    </source>
</evidence>
<keyword evidence="8" id="KW-0625">Polysaccharide transport</keyword>
<dbReference type="GO" id="GO:0046930">
    <property type="term" value="C:pore complex"/>
    <property type="evidence" value="ECO:0007669"/>
    <property type="project" value="UniProtKB-KW"/>
</dbReference>
<dbReference type="Gene3D" id="3.30.1950.10">
    <property type="entry name" value="wza like domain"/>
    <property type="match status" value="1"/>
</dbReference>
<keyword evidence="7" id="KW-0732">Signal</keyword>
<keyword evidence="12" id="KW-0564">Palmitate</keyword>
<keyword evidence="11" id="KW-0472">Membrane</keyword>
<keyword evidence="14" id="KW-0449">Lipoprotein</keyword>
<evidence type="ECO:0000256" key="9">
    <source>
        <dbReference type="ARBA" id="ARBA00023065"/>
    </source>
</evidence>
<evidence type="ECO:0000256" key="8">
    <source>
        <dbReference type="ARBA" id="ARBA00023047"/>
    </source>
</evidence>
<protein>
    <submittedName>
        <fullName evidence="17">Polysaccharide export protein</fullName>
    </submittedName>
</protein>
<evidence type="ECO:0000313" key="18">
    <source>
        <dbReference type="Proteomes" id="UP000460416"/>
    </source>
</evidence>
<dbReference type="RefSeq" id="WP_156275133.1">
    <property type="nucleotide sequence ID" value="NZ_BAABGI010000001.1"/>
</dbReference>
<gene>
    <name evidence="17" type="ORF">FLP08_06325</name>
</gene>
<feature type="domain" description="SLBB" evidence="16">
    <location>
        <begin position="137"/>
        <end position="217"/>
    </location>
</feature>
<comment type="caution">
    <text evidence="17">The sequence shown here is derived from an EMBL/GenBank/DDBJ whole genome shotgun (WGS) entry which is preliminary data.</text>
</comment>
<evidence type="ECO:0000256" key="6">
    <source>
        <dbReference type="ARBA" id="ARBA00022692"/>
    </source>
</evidence>
<dbReference type="GO" id="GO:0009279">
    <property type="term" value="C:cell outer membrane"/>
    <property type="evidence" value="ECO:0007669"/>
    <property type="project" value="UniProtKB-SubCell"/>
</dbReference>
<evidence type="ECO:0000256" key="10">
    <source>
        <dbReference type="ARBA" id="ARBA00023114"/>
    </source>
</evidence>
<evidence type="ECO:0000256" key="7">
    <source>
        <dbReference type="ARBA" id="ARBA00022729"/>
    </source>
</evidence>
<keyword evidence="9" id="KW-0406">Ion transport</keyword>
<comment type="subcellular location">
    <subcellularLocation>
        <location evidence="1">Cell outer membrane</location>
        <topology evidence="1">Multi-pass membrane protein</topology>
    </subcellularLocation>
</comment>
<evidence type="ECO:0000256" key="5">
    <source>
        <dbReference type="ARBA" id="ARBA00022597"/>
    </source>
</evidence>
<keyword evidence="6" id="KW-0812">Transmembrane</keyword>
<keyword evidence="4" id="KW-1134">Transmembrane beta strand</keyword>
<dbReference type="PANTHER" id="PTHR33619:SF3">
    <property type="entry name" value="POLYSACCHARIDE EXPORT PROTEIN GFCE-RELATED"/>
    <property type="match status" value="1"/>
</dbReference>
<keyword evidence="18" id="KW-1185">Reference proteome</keyword>
<evidence type="ECO:0000256" key="3">
    <source>
        <dbReference type="ARBA" id="ARBA00022448"/>
    </source>
</evidence>
<feature type="domain" description="Polysaccharide export protein N-terminal" evidence="15">
    <location>
        <begin position="38"/>
        <end position="133"/>
    </location>
</feature>
<evidence type="ECO:0000256" key="11">
    <source>
        <dbReference type="ARBA" id="ARBA00023136"/>
    </source>
</evidence>
<keyword evidence="13" id="KW-0998">Cell outer membrane</keyword>
<evidence type="ECO:0000313" key="17">
    <source>
        <dbReference type="EMBL" id="MUP42182.1"/>
    </source>
</evidence>
<dbReference type="GO" id="GO:0015159">
    <property type="term" value="F:polysaccharide transmembrane transporter activity"/>
    <property type="evidence" value="ECO:0007669"/>
    <property type="project" value="InterPro"/>
</dbReference>
<evidence type="ECO:0000256" key="2">
    <source>
        <dbReference type="ARBA" id="ARBA00009450"/>
    </source>
</evidence>
<comment type="similarity">
    <text evidence="2">Belongs to the BexD/CtrA/VexA family.</text>
</comment>
<proteinExistence type="inferred from homology"/>
<evidence type="ECO:0000256" key="12">
    <source>
        <dbReference type="ARBA" id="ARBA00023139"/>
    </source>
</evidence>
<accession>A0A7K1LN04</accession>
<dbReference type="GO" id="GO:0015288">
    <property type="term" value="F:porin activity"/>
    <property type="evidence" value="ECO:0007669"/>
    <property type="project" value="UniProtKB-KW"/>
</dbReference>
<dbReference type="PROSITE" id="PS51257">
    <property type="entry name" value="PROKAR_LIPOPROTEIN"/>
    <property type="match status" value="1"/>
</dbReference>
<evidence type="ECO:0000256" key="1">
    <source>
        <dbReference type="ARBA" id="ARBA00004571"/>
    </source>
</evidence>
<dbReference type="InterPro" id="IPR003715">
    <property type="entry name" value="Poly_export_N"/>
</dbReference>
<dbReference type="PANTHER" id="PTHR33619">
    <property type="entry name" value="POLYSACCHARIDE EXPORT PROTEIN GFCE-RELATED"/>
    <property type="match status" value="1"/>
</dbReference>
<dbReference type="AlphaFoldDB" id="A0A7K1LN04"/>
<sequence>MNIFKIVQVILCLLLITSCVSKKKVAYFQNLENQKSLPNNIEIQPDDLLTIRVSAPEQEAALPFNLTKTVGGGGNMGNANVELETYMVSNDGTIEFPVIGTVEVQGYTSIELASKIKELVSPYVKDPIVNVRILNFKISVLGEVRSPGLYKVEDDYISLPQALSMAGDIMISGKRKNVLVMREGKNGEKRHAYLDLTDANVINSPFYNLQQNDVVYVEPTGAAKQGAGYLGTVSRYLGVASVAISLVLLFTN</sequence>
<dbReference type="Pfam" id="PF22461">
    <property type="entry name" value="SLBB_2"/>
    <property type="match status" value="1"/>
</dbReference>
<dbReference type="Pfam" id="PF02563">
    <property type="entry name" value="Poly_export"/>
    <property type="match status" value="1"/>
</dbReference>
<evidence type="ECO:0000259" key="15">
    <source>
        <dbReference type="Pfam" id="PF02563"/>
    </source>
</evidence>
<reference evidence="17 18" key="1">
    <citation type="submission" date="2019-07" db="EMBL/GenBank/DDBJ databases">
        <title>Gramella aestuarii sp. nov., isolated from a tidal flat, and emended description of Gramella echinicola.</title>
        <authorList>
            <person name="Liu L."/>
        </authorList>
    </citation>
    <scope>NUCLEOTIDE SEQUENCE [LARGE SCALE GENOMIC DNA]</scope>
    <source>
        <strain evidence="17 18">BS12</strain>
    </source>
</reference>
<evidence type="ECO:0000256" key="4">
    <source>
        <dbReference type="ARBA" id="ARBA00022452"/>
    </source>
</evidence>
<evidence type="ECO:0000256" key="13">
    <source>
        <dbReference type="ARBA" id="ARBA00023237"/>
    </source>
</evidence>
<dbReference type="Gene3D" id="3.10.560.10">
    <property type="entry name" value="Outer membrane lipoprotein wza domain like"/>
    <property type="match status" value="1"/>
</dbReference>
<dbReference type="EMBL" id="VJVW01000002">
    <property type="protein sequence ID" value="MUP42182.1"/>
    <property type="molecule type" value="Genomic_DNA"/>
</dbReference>
<dbReference type="Proteomes" id="UP000460416">
    <property type="component" value="Unassembled WGS sequence"/>
</dbReference>
<keyword evidence="10" id="KW-0626">Porin</keyword>
<dbReference type="InterPro" id="IPR054765">
    <property type="entry name" value="SLBB_dom"/>
</dbReference>
<dbReference type="GO" id="GO:0006811">
    <property type="term" value="P:monoatomic ion transport"/>
    <property type="evidence" value="ECO:0007669"/>
    <property type="project" value="UniProtKB-KW"/>
</dbReference>
<keyword evidence="5" id="KW-0762">Sugar transport</keyword>
<dbReference type="InterPro" id="IPR049712">
    <property type="entry name" value="Poly_export"/>
</dbReference>
<name>A0A7K1LN04_9FLAO</name>
<keyword evidence="3" id="KW-0813">Transport</keyword>
<organism evidence="17 18">
    <name type="scientific">Christiangramia aestuarii</name>
    <dbReference type="NCBI Taxonomy" id="1028746"/>
    <lineage>
        <taxon>Bacteria</taxon>
        <taxon>Pseudomonadati</taxon>
        <taxon>Bacteroidota</taxon>
        <taxon>Flavobacteriia</taxon>
        <taxon>Flavobacteriales</taxon>
        <taxon>Flavobacteriaceae</taxon>
        <taxon>Christiangramia</taxon>
    </lineage>
</organism>
<evidence type="ECO:0000259" key="16">
    <source>
        <dbReference type="Pfam" id="PF22461"/>
    </source>
</evidence>
<dbReference type="OrthoDB" id="662756at2"/>